<protein>
    <submittedName>
        <fullName evidence="2">Uncharacterized N-acetyltransferase p20</fullName>
        <ecNumber evidence="2">2.3.1.-</ecNumber>
    </submittedName>
</protein>
<dbReference type="PROSITE" id="PS51186">
    <property type="entry name" value="GNAT"/>
    <property type="match status" value="1"/>
</dbReference>
<name>A0A212LXC7_9FIRM</name>
<evidence type="ECO:0000259" key="1">
    <source>
        <dbReference type="PROSITE" id="PS51186"/>
    </source>
</evidence>
<keyword evidence="2" id="KW-0808">Transferase</keyword>
<dbReference type="InterPro" id="IPR016181">
    <property type="entry name" value="Acyl_CoA_acyltransferase"/>
</dbReference>
<dbReference type="SUPFAM" id="SSF55729">
    <property type="entry name" value="Acyl-CoA N-acyltransferases (Nat)"/>
    <property type="match status" value="1"/>
</dbReference>
<gene>
    <name evidence="2" type="primary">p</name>
    <name evidence="2" type="ORF">KL86SPO_40700</name>
</gene>
<dbReference type="Pfam" id="PF13302">
    <property type="entry name" value="Acetyltransf_3"/>
    <property type="match status" value="1"/>
</dbReference>
<accession>A0A212LXC7</accession>
<dbReference type="InterPro" id="IPR000182">
    <property type="entry name" value="GNAT_dom"/>
</dbReference>
<feature type="domain" description="N-acetyltransferase" evidence="1">
    <location>
        <begin position="16"/>
        <end position="180"/>
    </location>
</feature>
<dbReference type="GO" id="GO:0008999">
    <property type="term" value="F:protein-N-terminal-alanine acetyltransferase activity"/>
    <property type="evidence" value="ECO:0007669"/>
    <property type="project" value="TreeGrafter"/>
</dbReference>
<dbReference type="PANTHER" id="PTHR43792">
    <property type="entry name" value="GNAT FAMILY, PUTATIVE (AFU_ORTHOLOGUE AFUA_3G00765)-RELATED-RELATED"/>
    <property type="match status" value="1"/>
</dbReference>
<organism evidence="2">
    <name type="scientific">uncultured Sporomusa sp</name>
    <dbReference type="NCBI Taxonomy" id="307249"/>
    <lineage>
        <taxon>Bacteria</taxon>
        <taxon>Bacillati</taxon>
        <taxon>Bacillota</taxon>
        <taxon>Negativicutes</taxon>
        <taxon>Selenomonadales</taxon>
        <taxon>Sporomusaceae</taxon>
        <taxon>Sporomusa</taxon>
        <taxon>environmental samples</taxon>
    </lineage>
</organism>
<dbReference type="InterPro" id="IPR051531">
    <property type="entry name" value="N-acetyltransferase"/>
</dbReference>
<dbReference type="PANTHER" id="PTHR43792:SF9">
    <property type="entry name" value="RIBOSOMAL-PROTEIN-ALANINE ACETYLTRANSFERASE"/>
    <property type="match status" value="1"/>
</dbReference>
<reference evidence="2" key="1">
    <citation type="submission" date="2016-08" db="EMBL/GenBank/DDBJ databases">
        <authorList>
            <person name="Seilhamer J.J."/>
        </authorList>
    </citation>
    <scope>NUCLEOTIDE SEQUENCE</scope>
    <source>
        <strain evidence="2">86</strain>
    </source>
</reference>
<dbReference type="RefSeq" id="WP_288184948.1">
    <property type="nucleotide sequence ID" value="NZ_LT608335.1"/>
</dbReference>
<evidence type="ECO:0000313" key="2">
    <source>
        <dbReference type="EMBL" id="SCM82215.1"/>
    </source>
</evidence>
<dbReference type="Gene3D" id="3.40.630.30">
    <property type="match status" value="1"/>
</dbReference>
<dbReference type="GO" id="GO:0005737">
    <property type="term" value="C:cytoplasm"/>
    <property type="evidence" value="ECO:0007669"/>
    <property type="project" value="TreeGrafter"/>
</dbReference>
<dbReference type="EMBL" id="FMJE01000004">
    <property type="protein sequence ID" value="SCM82215.1"/>
    <property type="molecule type" value="Genomic_DNA"/>
</dbReference>
<dbReference type="EC" id="2.3.1.-" evidence="2"/>
<proteinExistence type="predicted"/>
<dbReference type="AlphaFoldDB" id="A0A212LXC7"/>
<sequence>MAAGKKIFLEIQTKRLLLRKMEITDAPVLYEYWSDKDVTKYMNILGFESIKQAEDMIGLLNSLADSEKAFRWSIVCKGSKQILGTCGFNNWDKENQRAEIGYELGKQHWGQGFMTEALAGLISHGFGIMALNRIQALVEPENTVSRKLLMKLGFQEEGLLRQYEQVKGNFIDLMMYSILKNNSGLV</sequence>
<keyword evidence="2" id="KW-0012">Acyltransferase</keyword>